<name>A0A2T7NY05_POMCA</name>
<evidence type="ECO:0000313" key="2">
    <source>
        <dbReference type="EMBL" id="PVD26060.1"/>
    </source>
</evidence>
<protein>
    <submittedName>
        <fullName evidence="2">Uncharacterized protein</fullName>
    </submittedName>
</protein>
<comment type="caution">
    <text evidence="2">The sequence shown here is derived from an EMBL/GenBank/DDBJ whole genome shotgun (WGS) entry which is preliminary data.</text>
</comment>
<evidence type="ECO:0000313" key="3">
    <source>
        <dbReference type="Proteomes" id="UP000245119"/>
    </source>
</evidence>
<dbReference type="EMBL" id="PZQS01000008">
    <property type="protein sequence ID" value="PVD26060.1"/>
    <property type="molecule type" value="Genomic_DNA"/>
</dbReference>
<keyword evidence="3" id="KW-1185">Reference proteome</keyword>
<dbReference type="AlphaFoldDB" id="A0A2T7NY05"/>
<gene>
    <name evidence="2" type="ORF">C0Q70_13728</name>
</gene>
<accession>A0A2T7NY05</accession>
<organism evidence="2 3">
    <name type="scientific">Pomacea canaliculata</name>
    <name type="common">Golden apple snail</name>
    <dbReference type="NCBI Taxonomy" id="400727"/>
    <lineage>
        <taxon>Eukaryota</taxon>
        <taxon>Metazoa</taxon>
        <taxon>Spiralia</taxon>
        <taxon>Lophotrochozoa</taxon>
        <taxon>Mollusca</taxon>
        <taxon>Gastropoda</taxon>
        <taxon>Caenogastropoda</taxon>
        <taxon>Architaenioglossa</taxon>
        <taxon>Ampullarioidea</taxon>
        <taxon>Ampullariidae</taxon>
        <taxon>Pomacea</taxon>
    </lineage>
</organism>
<feature type="region of interest" description="Disordered" evidence="1">
    <location>
        <begin position="55"/>
        <end position="120"/>
    </location>
</feature>
<dbReference type="Proteomes" id="UP000245119">
    <property type="component" value="Linkage Group LG8"/>
</dbReference>
<evidence type="ECO:0000256" key="1">
    <source>
        <dbReference type="SAM" id="MobiDB-lite"/>
    </source>
</evidence>
<sequence length="120" mass="13709">MITKINFSQSEEIMAAGTNQNSGMWRRKGSDHWLVAFPRCRHHWEPRFRVKTSGVGNRADLSRQVEMGLGGRLATSSRDPRPPSRRKSNDVMTRWPPRQVRKPTIDVTELGAHSDQTVDV</sequence>
<reference evidence="2 3" key="1">
    <citation type="submission" date="2018-04" db="EMBL/GenBank/DDBJ databases">
        <title>The genome of golden apple snail Pomacea canaliculata provides insight into stress tolerance and invasive adaptation.</title>
        <authorList>
            <person name="Liu C."/>
            <person name="Liu B."/>
            <person name="Ren Y."/>
            <person name="Zhang Y."/>
            <person name="Wang H."/>
            <person name="Li S."/>
            <person name="Jiang F."/>
            <person name="Yin L."/>
            <person name="Zhang G."/>
            <person name="Qian W."/>
            <person name="Fan W."/>
        </authorList>
    </citation>
    <scope>NUCLEOTIDE SEQUENCE [LARGE SCALE GENOMIC DNA]</scope>
    <source>
        <strain evidence="2">SZHN2017</strain>
        <tissue evidence="2">Muscle</tissue>
    </source>
</reference>
<proteinExistence type="predicted"/>